<dbReference type="PANTHER" id="PTHR42801:SF4">
    <property type="entry name" value="AHPC_TSA FAMILY PROTEIN"/>
    <property type="match status" value="1"/>
</dbReference>
<comment type="similarity">
    <text evidence="10">Belongs to the peroxiredoxin family. BCP/PrxQ subfamily.</text>
</comment>
<evidence type="ECO:0000313" key="15">
    <source>
        <dbReference type="EMBL" id="GAN53050.1"/>
    </source>
</evidence>
<protein>
    <recommendedName>
        <fullName evidence="3">thioredoxin-dependent peroxiredoxin</fullName>
        <ecNumber evidence="3">1.11.1.24</ecNumber>
    </recommendedName>
    <alternativeName>
        <fullName evidence="9">Thioredoxin peroxidase</fullName>
    </alternativeName>
    <alternativeName>
        <fullName evidence="11">Thioredoxin-dependent peroxiredoxin Bcp</fullName>
    </alternativeName>
</protein>
<dbReference type="STRING" id="1231623.Tasa_004_115"/>
<dbReference type="CDD" id="cd03017">
    <property type="entry name" value="PRX_BCP"/>
    <property type="match status" value="1"/>
</dbReference>
<evidence type="ECO:0000256" key="1">
    <source>
        <dbReference type="ARBA" id="ARBA00003330"/>
    </source>
</evidence>
<dbReference type="PANTHER" id="PTHR42801">
    <property type="entry name" value="THIOREDOXIN-DEPENDENT PEROXIDE REDUCTASE"/>
    <property type="match status" value="1"/>
</dbReference>
<evidence type="ECO:0000313" key="16">
    <source>
        <dbReference type="Proteomes" id="UP000032679"/>
    </source>
</evidence>
<keyword evidence="8" id="KW-0676">Redox-active center</keyword>
<evidence type="ECO:0000256" key="6">
    <source>
        <dbReference type="ARBA" id="ARBA00023002"/>
    </source>
</evidence>
<evidence type="ECO:0000259" key="14">
    <source>
        <dbReference type="PROSITE" id="PS51352"/>
    </source>
</evidence>
<sequence>MTLDRFAANGQGRDMSDPARALPGIGDPAPAFDLPASGGTSVSSSKLAGRPYLLYFYPKADTPGCTTQACGIQEALPQLGKLDLTVIGVSPDPVPALDRFAGKFGLTFPLASDAGHVLADAYGVWVEKSMYGRTYFGMERSSFLVDSEGRIRAVWRKVKPADHASLVAEAAAGL</sequence>
<evidence type="ECO:0000256" key="7">
    <source>
        <dbReference type="ARBA" id="ARBA00023157"/>
    </source>
</evidence>
<feature type="domain" description="Thioredoxin" evidence="14">
    <location>
        <begin position="23"/>
        <end position="172"/>
    </location>
</feature>
<dbReference type="SUPFAM" id="SSF52833">
    <property type="entry name" value="Thioredoxin-like"/>
    <property type="match status" value="1"/>
</dbReference>
<comment type="subunit">
    <text evidence="2">Monomer.</text>
</comment>
<evidence type="ECO:0000256" key="9">
    <source>
        <dbReference type="ARBA" id="ARBA00032824"/>
    </source>
</evidence>
<evidence type="ECO:0000256" key="2">
    <source>
        <dbReference type="ARBA" id="ARBA00011245"/>
    </source>
</evidence>
<evidence type="ECO:0000256" key="12">
    <source>
        <dbReference type="ARBA" id="ARBA00049091"/>
    </source>
</evidence>
<dbReference type="GO" id="GO:0008379">
    <property type="term" value="F:thioredoxin peroxidase activity"/>
    <property type="evidence" value="ECO:0007669"/>
    <property type="project" value="TreeGrafter"/>
</dbReference>
<evidence type="ECO:0000256" key="13">
    <source>
        <dbReference type="SAM" id="MobiDB-lite"/>
    </source>
</evidence>
<reference evidence="15 16" key="1">
    <citation type="submission" date="2012-10" db="EMBL/GenBank/DDBJ databases">
        <title>Genome sequencing of Tanticharoenia sakaeratensis NBRC 103193.</title>
        <authorList>
            <person name="Azuma Y."/>
            <person name="Hadano H."/>
            <person name="Hirakawa H."/>
            <person name="Matsushita K."/>
        </authorList>
    </citation>
    <scope>NUCLEOTIDE SEQUENCE [LARGE SCALE GENOMIC DNA]</scope>
    <source>
        <strain evidence="15 16">NBRC 103193</strain>
    </source>
</reference>
<keyword evidence="6" id="KW-0560">Oxidoreductase</keyword>
<evidence type="ECO:0000256" key="4">
    <source>
        <dbReference type="ARBA" id="ARBA00022559"/>
    </source>
</evidence>
<dbReference type="Gene3D" id="3.40.30.10">
    <property type="entry name" value="Glutaredoxin"/>
    <property type="match status" value="1"/>
</dbReference>
<dbReference type="EMBL" id="BALE01000004">
    <property type="protein sequence ID" value="GAN53050.1"/>
    <property type="molecule type" value="Genomic_DNA"/>
</dbReference>
<evidence type="ECO:0000256" key="3">
    <source>
        <dbReference type="ARBA" id="ARBA00013017"/>
    </source>
</evidence>
<name>A0A0D6MHW2_9PROT</name>
<dbReference type="PROSITE" id="PS51352">
    <property type="entry name" value="THIOREDOXIN_2"/>
    <property type="match status" value="1"/>
</dbReference>
<dbReference type="FunFam" id="3.40.30.10:FF:000007">
    <property type="entry name" value="Thioredoxin-dependent thiol peroxidase"/>
    <property type="match status" value="1"/>
</dbReference>
<accession>A0A0D6MHW2</accession>
<dbReference type="AlphaFoldDB" id="A0A0D6MHW2"/>
<dbReference type="InterPro" id="IPR013766">
    <property type="entry name" value="Thioredoxin_domain"/>
</dbReference>
<proteinExistence type="inferred from homology"/>
<dbReference type="InterPro" id="IPR000866">
    <property type="entry name" value="AhpC/TSA"/>
</dbReference>
<dbReference type="Proteomes" id="UP000032679">
    <property type="component" value="Unassembled WGS sequence"/>
</dbReference>
<evidence type="ECO:0000256" key="10">
    <source>
        <dbReference type="ARBA" id="ARBA00038489"/>
    </source>
</evidence>
<dbReference type="InterPro" id="IPR036249">
    <property type="entry name" value="Thioredoxin-like_sf"/>
</dbReference>
<evidence type="ECO:0000256" key="11">
    <source>
        <dbReference type="ARBA" id="ARBA00042639"/>
    </source>
</evidence>
<organism evidence="15 16">
    <name type="scientific">Tanticharoenia sakaeratensis NBRC 103193</name>
    <dbReference type="NCBI Taxonomy" id="1231623"/>
    <lineage>
        <taxon>Bacteria</taxon>
        <taxon>Pseudomonadati</taxon>
        <taxon>Pseudomonadota</taxon>
        <taxon>Alphaproteobacteria</taxon>
        <taxon>Acetobacterales</taxon>
        <taxon>Acetobacteraceae</taxon>
        <taxon>Tanticharoenia</taxon>
    </lineage>
</organism>
<keyword evidence="16" id="KW-1185">Reference proteome</keyword>
<comment type="function">
    <text evidence="1">Thiol-specific peroxidase that catalyzes the reduction of hydrogen peroxide and organic hydroperoxides to water and alcohols, respectively. Plays a role in cell protection against oxidative stress by detoxifying peroxides and as sensor of hydrogen peroxide-mediated signaling events.</text>
</comment>
<feature type="region of interest" description="Disordered" evidence="13">
    <location>
        <begin position="1"/>
        <end position="24"/>
    </location>
</feature>
<evidence type="ECO:0000256" key="8">
    <source>
        <dbReference type="ARBA" id="ARBA00023284"/>
    </source>
</evidence>
<comment type="caution">
    <text evidence="15">The sequence shown here is derived from an EMBL/GenBank/DDBJ whole genome shotgun (WGS) entry which is preliminary data.</text>
</comment>
<gene>
    <name evidence="15" type="ORF">Tasa_004_115</name>
</gene>
<keyword evidence="4" id="KW-0575">Peroxidase</keyword>
<dbReference type="EC" id="1.11.1.24" evidence="3"/>
<dbReference type="Pfam" id="PF00578">
    <property type="entry name" value="AhpC-TSA"/>
    <property type="match status" value="1"/>
</dbReference>
<dbReference type="GO" id="GO:0005737">
    <property type="term" value="C:cytoplasm"/>
    <property type="evidence" value="ECO:0007669"/>
    <property type="project" value="TreeGrafter"/>
</dbReference>
<comment type="catalytic activity">
    <reaction evidence="12">
        <text>a hydroperoxide + [thioredoxin]-dithiol = an alcohol + [thioredoxin]-disulfide + H2O</text>
        <dbReference type="Rhea" id="RHEA:62620"/>
        <dbReference type="Rhea" id="RHEA-COMP:10698"/>
        <dbReference type="Rhea" id="RHEA-COMP:10700"/>
        <dbReference type="ChEBI" id="CHEBI:15377"/>
        <dbReference type="ChEBI" id="CHEBI:29950"/>
        <dbReference type="ChEBI" id="CHEBI:30879"/>
        <dbReference type="ChEBI" id="CHEBI:35924"/>
        <dbReference type="ChEBI" id="CHEBI:50058"/>
        <dbReference type="EC" id="1.11.1.24"/>
    </reaction>
</comment>
<keyword evidence="5" id="KW-0049">Antioxidant</keyword>
<keyword evidence="7" id="KW-1015">Disulfide bond</keyword>
<evidence type="ECO:0000256" key="5">
    <source>
        <dbReference type="ARBA" id="ARBA00022862"/>
    </source>
</evidence>
<dbReference type="InterPro" id="IPR050924">
    <property type="entry name" value="Peroxiredoxin_BCP/PrxQ"/>
</dbReference>
<dbReference type="GO" id="GO:0034599">
    <property type="term" value="P:cellular response to oxidative stress"/>
    <property type="evidence" value="ECO:0007669"/>
    <property type="project" value="TreeGrafter"/>
</dbReference>
<dbReference type="GO" id="GO:0045454">
    <property type="term" value="P:cell redox homeostasis"/>
    <property type="evidence" value="ECO:0007669"/>
    <property type="project" value="TreeGrafter"/>
</dbReference>
<dbReference type="NCBIfam" id="NF006960">
    <property type="entry name" value="PRK09437.1"/>
    <property type="match status" value="1"/>
</dbReference>